<sequence length="406" mass="44543">MPKIHIPVIAYEQGGRQMLVTAMSPVDLVRMVSKPEAWDPVKTTTHGNRPRDPAHLQGIVKYLVEEEHFVLGAAVLYLTTKEATFTPAELPGVTTESDAAKIGTLAVDIGAKFDIGDGQHRIGAHEHIVSTRDDDDPVLERLAKSGQPMIIVIDDNPKRRAQDFTDLQRNVKTPTASLAQSMDRRQPINRELSEMFDVVPLFNDRVEYFKDNPGKLSAKLFSFKTVRYVSGLLLVGNGYRSPATMDKAVNAKFEGTVVSDADAARAKLTEFWTSLGELVRFADVVDGEIKTPELREATYLTSAGVLYAIALAVYQAHFLLKIPVKDAVRALDSVNFDRTAKTSGITTEDTIFAGNLIDPETGKLQAGRTAWETAAAVLLNVIGYDPDIQKILESNGQDHLLASLSK</sequence>
<evidence type="ECO:0000313" key="1">
    <source>
        <dbReference type="EMBL" id="GES07539.1"/>
    </source>
</evidence>
<dbReference type="NCBIfam" id="TIGR03187">
    <property type="entry name" value="DGQHR"/>
    <property type="match status" value="1"/>
</dbReference>
<dbReference type="CDD" id="cd16412">
    <property type="entry name" value="dndB"/>
    <property type="match status" value="1"/>
</dbReference>
<evidence type="ECO:0008006" key="3">
    <source>
        <dbReference type="Google" id="ProtNLM"/>
    </source>
</evidence>
<dbReference type="InterPro" id="IPR017601">
    <property type="entry name" value="DGQHR-contain_dom"/>
</dbReference>
<dbReference type="AlphaFoldDB" id="A0A5M3WH27"/>
<organism evidence="1 2">
    <name type="scientific">Acrocarpospora macrocephala</name>
    <dbReference type="NCBI Taxonomy" id="150177"/>
    <lineage>
        <taxon>Bacteria</taxon>
        <taxon>Bacillati</taxon>
        <taxon>Actinomycetota</taxon>
        <taxon>Actinomycetes</taxon>
        <taxon>Streptosporangiales</taxon>
        <taxon>Streptosporangiaceae</taxon>
        <taxon>Acrocarpospora</taxon>
    </lineage>
</organism>
<gene>
    <name evidence="1" type="ORF">Amac_011340</name>
</gene>
<dbReference type="Proteomes" id="UP000331127">
    <property type="component" value="Unassembled WGS sequence"/>
</dbReference>
<name>A0A5M3WH27_9ACTN</name>
<reference evidence="1 2" key="1">
    <citation type="submission" date="2019-10" db="EMBL/GenBank/DDBJ databases">
        <title>Whole genome shotgun sequence of Acrocarpospora macrocephala NBRC 16266.</title>
        <authorList>
            <person name="Ichikawa N."/>
            <person name="Kimura A."/>
            <person name="Kitahashi Y."/>
            <person name="Komaki H."/>
            <person name="Oguchi A."/>
        </authorList>
    </citation>
    <scope>NUCLEOTIDE SEQUENCE [LARGE SCALE GENOMIC DNA]</scope>
    <source>
        <strain evidence="1 2">NBRC 16266</strain>
    </source>
</reference>
<evidence type="ECO:0000313" key="2">
    <source>
        <dbReference type="Proteomes" id="UP000331127"/>
    </source>
</evidence>
<keyword evidence="2" id="KW-1185">Reference proteome</keyword>
<comment type="caution">
    <text evidence="1">The sequence shown here is derived from an EMBL/GenBank/DDBJ whole genome shotgun (WGS) entry which is preliminary data.</text>
</comment>
<dbReference type="Pfam" id="PF14072">
    <property type="entry name" value="DndB"/>
    <property type="match status" value="1"/>
</dbReference>
<dbReference type="RefSeq" id="WP_170322337.1">
    <property type="nucleotide sequence ID" value="NZ_BAAAHL010000012.1"/>
</dbReference>
<dbReference type="InterPro" id="IPR017642">
    <property type="entry name" value="DNA_S_mod_DndB"/>
</dbReference>
<protein>
    <recommendedName>
        <fullName evidence="3">DGQHR domain-containing protein</fullName>
    </recommendedName>
</protein>
<dbReference type="EMBL" id="BLAE01000006">
    <property type="protein sequence ID" value="GES07539.1"/>
    <property type="molecule type" value="Genomic_DNA"/>
</dbReference>
<proteinExistence type="predicted"/>
<accession>A0A5M3WH27</accession>